<keyword evidence="2" id="KW-1185">Reference proteome</keyword>
<dbReference type="InterPro" id="IPR019891">
    <property type="entry name" value="Bacteriocin_streptolysin_S_pre"/>
</dbReference>
<dbReference type="Proteomes" id="UP001501510">
    <property type="component" value="Unassembled WGS sequence"/>
</dbReference>
<accession>A0ABP3UIT5</accession>
<comment type="caution">
    <text evidence="1">The sequence shown here is derived from an EMBL/GenBank/DDBJ whole genome shotgun (WGS) entry which is preliminary data.</text>
</comment>
<gene>
    <name evidence="1" type="ORF">GCM10008906_01670</name>
</gene>
<evidence type="ECO:0000313" key="2">
    <source>
        <dbReference type="Proteomes" id="UP001501510"/>
    </source>
</evidence>
<sequence length="57" mass="5707">MLNKNMELLNVNSHLSNTCSSNEQVTVAPGGCCCTCCCCCCVSVNVGSGSSSTQGGA</sequence>
<dbReference type="EMBL" id="BAAACG010000001">
    <property type="protein sequence ID" value="GAA0732276.1"/>
    <property type="molecule type" value="Genomic_DNA"/>
</dbReference>
<dbReference type="NCBIfam" id="TIGR03602">
    <property type="entry name" value="streptolysinS"/>
    <property type="match status" value="1"/>
</dbReference>
<name>A0ABP3UIT5_9CLOT</name>
<reference evidence="2" key="1">
    <citation type="journal article" date="2019" name="Int. J. Syst. Evol. Microbiol.">
        <title>The Global Catalogue of Microorganisms (GCM) 10K type strain sequencing project: providing services to taxonomists for standard genome sequencing and annotation.</title>
        <authorList>
            <consortium name="The Broad Institute Genomics Platform"/>
            <consortium name="The Broad Institute Genome Sequencing Center for Infectious Disease"/>
            <person name="Wu L."/>
            <person name="Ma J."/>
        </authorList>
    </citation>
    <scope>NUCLEOTIDE SEQUENCE [LARGE SCALE GENOMIC DNA]</scope>
    <source>
        <strain evidence="2">JCM 1407</strain>
    </source>
</reference>
<evidence type="ECO:0000313" key="1">
    <source>
        <dbReference type="EMBL" id="GAA0732276.1"/>
    </source>
</evidence>
<evidence type="ECO:0008006" key="3">
    <source>
        <dbReference type="Google" id="ProtNLM"/>
    </source>
</evidence>
<protein>
    <recommendedName>
        <fullName evidence="3">Bacteriocin protoxin, streptolysin S family</fullName>
    </recommendedName>
</protein>
<proteinExistence type="predicted"/>
<dbReference type="RefSeq" id="WP_343757861.1">
    <property type="nucleotide sequence ID" value="NZ_BAAACG010000001.1"/>
</dbReference>
<organism evidence="1 2">
    <name type="scientific">Clostridium oceanicum</name>
    <dbReference type="NCBI Taxonomy" id="1543"/>
    <lineage>
        <taxon>Bacteria</taxon>
        <taxon>Bacillati</taxon>
        <taxon>Bacillota</taxon>
        <taxon>Clostridia</taxon>
        <taxon>Eubacteriales</taxon>
        <taxon>Clostridiaceae</taxon>
        <taxon>Clostridium</taxon>
    </lineage>
</organism>